<dbReference type="EMBL" id="VWSF01000013">
    <property type="protein sequence ID" value="KAA5543522.1"/>
    <property type="molecule type" value="Genomic_DNA"/>
</dbReference>
<comment type="caution">
    <text evidence="3">The sequence shown here is derived from an EMBL/GenBank/DDBJ whole genome shotgun (WGS) entry which is preliminary data.</text>
</comment>
<reference evidence="3 4" key="1">
    <citation type="submission" date="2019-09" db="EMBL/GenBank/DDBJ databases">
        <title>Genome sequence and assembly of Adhaeribacter sp.</title>
        <authorList>
            <person name="Chhetri G."/>
        </authorList>
    </citation>
    <scope>NUCLEOTIDE SEQUENCE [LARGE SCALE GENOMIC DNA]</scope>
    <source>
        <strain evidence="3 4">DK36</strain>
    </source>
</reference>
<evidence type="ECO:0000313" key="3">
    <source>
        <dbReference type="EMBL" id="KAA5543522.1"/>
    </source>
</evidence>
<dbReference type="Proteomes" id="UP000323426">
    <property type="component" value="Unassembled WGS sequence"/>
</dbReference>
<sequence length="202" mass="22187">MKKIILLALFTFTTGMVAQAQVALGLKAGASSSQVDIKNIRSSVSEFKAADDITGYHAGAFLRVKAAGIILQPEAYFTSTGGKVKVTDTDNGTNVQTEKFTFNRLDVPLLIGYNFFKVARVQAGPVASMLVSGKFQDQKLEDYLNKSDWGWQAGVGFDIGNFTADLRYENVKRDYTNNTQNTSFDIDNQQFILSLGFKLLGK</sequence>
<accession>A0A5M6DB34</accession>
<keyword evidence="4" id="KW-1185">Reference proteome</keyword>
<keyword evidence="1" id="KW-0732">Signal</keyword>
<dbReference type="Pfam" id="PF13568">
    <property type="entry name" value="OMP_b-brl_2"/>
    <property type="match status" value="1"/>
</dbReference>
<feature type="signal peptide" evidence="1">
    <location>
        <begin position="1"/>
        <end position="20"/>
    </location>
</feature>
<name>A0A5M6DB34_9BACT</name>
<feature type="domain" description="Outer membrane protein beta-barrel" evidence="2">
    <location>
        <begin position="18"/>
        <end position="169"/>
    </location>
</feature>
<evidence type="ECO:0000259" key="2">
    <source>
        <dbReference type="Pfam" id="PF13568"/>
    </source>
</evidence>
<protein>
    <submittedName>
        <fullName evidence="3">PorT family protein</fullName>
    </submittedName>
</protein>
<dbReference type="SUPFAM" id="SSF56925">
    <property type="entry name" value="OMPA-like"/>
    <property type="match status" value="1"/>
</dbReference>
<dbReference type="AlphaFoldDB" id="A0A5M6DB34"/>
<evidence type="ECO:0000256" key="1">
    <source>
        <dbReference type="SAM" id="SignalP"/>
    </source>
</evidence>
<dbReference type="Gene3D" id="2.40.160.20">
    <property type="match status" value="1"/>
</dbReference>
<organism evidence="3 4">
    <name type="scientific">Adhaeribacter rhizoryzae</name>
    <dbReference type="NCBI Taxonomy" id="2607907"/>
    <lineage>
        <taxon>Bacteria</taxon>
        <taxon>Pseudomonadati</taxon>
        <taxon>Bacteroidota</taxon>
        <taxon>Cytophagia</taxon>
        <taxon>Cytophagales</taxon>
        <taxon>Hymenobacteraceae</taxon>
        <taxon>Adhaeribacter</taxon>
    </lineage>
</organism>
<feature type="chain" id="PRO_5024434403" evidence="1">
    <location>
        <begin position="21"/>
        <end position="202"/>
    </location>
</feature>
<evidence type="ECO:0000313" key="4">
    <source>
        <dbReference type="Proteomes" id="UP000323426"/>
    </source>
</evidence>
<gene>
    <name evidence="3" type="ORF">F0145_16525</name>
</gene>
<dbReference type="InterPro" id="IPR025665">
    <property type="entry name" value="Beta-barrel_OMP_2"/>
</dbReference>
<proteinExistence type="predicted"/>
<dbReference type="RefSeq" id="WP_150089927.1">
    <property type="nucleotide sequence ID" value="NZ_VWSF01000013.1"/>
</dbReference>
<dbReference type="InterPro" id="IPR011250">
    <property type="entry name" value="OMP/PagP_B-barrel"/>
</dbReference>